<accession>A0A1R2CVQ4</accession>
<feature type="coiled-coil region" evidence="2">
    <location>
        <begin position="130"/>
        <end position="171"/>
    </location>
</feature>
<keyword evidence="5" id="KW-1185">Reference proteome</keyword>
<evidence type="ECO:0000313" key="4">
    <source>
        <dbReference type="EMBL" id="OMJ93089.1"/>
    </source>
</evidence>
<dbReference type="GO" id="GO:0005509">
    <property type="term" value="F:calcium ion binding"/>
    <property type="evidence" value="ECO:0007669"/>
    <property type="project" value="InterPro"/>
</dbReference>
<keyword evidence="2" id="KW-0175">Coiled coil</keyword>
<dbReference type="PROSITE" id="PS50222">
    <property type="entry name" value="EF_HAND_2"/>
    <property type="match status" value="1"/>
</dbReference>
<dbReference type="PROSITE" id="PS00018">
    <property type="entry name" value="EF_HAND_1"/>
    <property type="match status" value="1"/>
</dbReference>
<protein>
    <recommendedName>
        <fullName evidence="3">EF-hand domain-containing protein</fullName>
    </recommendedName>
</protein>
<dbReference type="GO" id="GO:0005737">
    <property type="term" value="C:cytoplasm"/>
    <property type="evidence" value="ECO:0007669"/>
    <property type="project" value="TreeGrafter"/>
</dbReference>
<keyword evidence="1" id="KW-0106">Calcium</keyword>
<evidence type="ECO:0000259" key="3">
    <source>
        <dbReference type="PROSITE" id="PS50222"/>
    </source>
</evidence>
<dbReference type="AlphaFoldDB" id="A0A1R2CVQ4"/>
<sequence>MESLNTQELEKFANSFDSIIELFNEKHKERLLINFQESLKKIFSSVIPNDSISMSKAKLNMWRYNFQVLQKYLEVSLPNINIICEGIINNVLSLAESAVKSWEKEMNNKRNFTAEIYVKQEEINTILLASESLENKVRSLTIEKDTLAQQLKKTQNELATAHELLQRENKAFLNNIIALSKQNTEISIPQSPVKNFRKEIVPKVPNNTIIMNKRIAQGRELSFKQLKDTIEEVYATKVKFDEKCRESFMPIETLDQFMLTYLNQKFGLKTIITEWTFAIMKAITRYENEDAEVKLFSKIINHQIDEDFRYVLYKVKDKIRNLLKAYITSNWPYMREGQVNAHLKEKMQGKLDENEWGSIIISIYSDEESTYMINLVKSHISSKAQPNTKSLKPNNEDISFIEFQNIILSYDLTTHETLLSPFAEMFKQYDQDADGLLTKNEFKEICNSLNVSNKTDEFLLKADPFSLEKISFSACVKIFSDEKTPNSKENFSILHNLFFSKHDDLNI</sequence>
<dbReference type="InterPro" id="IPR018247">
    <property type="entry name" value="EF_Hand_1_Ca_BS"/>
</dbReference>
<gene>
    <name evidence="4" type="ORF">SteCoe_4035</name>
</gene>
<organism evidence="4 5">
    <name type="scientific">Stentor coeruleus</name>
    <dbReference type="NCBI Taxonomy" id="5963"/>
    <lineage>
        <taxon>Eukaryota</taxon>
        <taxon>Sar</taxon>
        <taxon>Alveolata</taxon>
        <taxon>Ciliophora</taxon>
        <taxon>Postciliodesmatophora</taxon>
        <taxon>Heterotrichea</taxon>
        <taxon>Heterotrichida</taxon>
        <taxon>Stentoridae</taxon>
        <taxon>Stentor</taxon>
    </lineage>
</organism>
<dbReference type="OrthoDB" id="2021138at2759"/>
<dbReference type="InterPro" id="IPR002048">
    <property type="entry name" value="EF_hand_dom"/>
</dbReference>
<dbReference type="EMBL" id="MPUH01000049">
    <property type="protein sequence ID" value="OMJ93089.1"/>
    <property type="molecule type" value="Genomic_DNA"/>
</dbReference>
<reference evidence="4 5" key="1">
    <citation type="submission" date="2016-11" db="EMBL/GenBank/DDBJ databases">
        <title>The macronuclear genome of Stentor coeruleus: a giant cell with tiny introns.</title>
        <authorList>
            <person name="Slabodnick M."/>
            <person name="Ruby J.G."/>
            <person name="Reiff S.B."/>
            <person name="Swart E.C."/>
            <person name="Gosai S."/>
            <person name="Prabakaran S."/>
            <person name="Witkowska E."/>
            <person name="Larue G.E."/>
            <person name="Fisher S."/>
            <person name="Freeman R.M."/>
            <person name="Gunawardena J."/>
            <person name="Chu W."/>
            <person name="Stover N.A."/>
            <person name="Gregory B.D."/>
            <person name="Nowacki M."/>
            <person name="Derisi J."/>
            <person name="Roy S.W."/>
            <person name="Marshall W.F."/>
            <person name="Sood P."/>
        </authorList>
    </citation>
    <scope>NUCLEOTIDE SEQUENCE [LARGE SCALE GENOMIC DNA]</scope>
    <source>
        <strain evidence="4">WM001</strain>
    </source>
</reference>
<dbReference type="Proteomes" id="UP000187209">
    <property type="component" value="Unassembled WGS sequence"/>
</dbReference>
<dbReference type="PANTHER" id="PTHR16306:SF1">
    <property type="entry name" value="CHROMOSOME UNDETERMINED SCAFFOLD_7, WHOLE GENOME SHOTGUN SEQUENCE"/>
    <property type="match status" value="1"/>
</dbReference>
<dbReference type="InterPro" id="IPR011992">
    <property type="entry name" value="EF-hand-dom_pair"/>
</dbReference>
<dbReference type="PANTHER" id="PTHR16306">
    <property type="entry name" value="TRANSLIN-ASSOCIATED FACTOR X-INTERACTING PROTEIN 1"/>
    <property type="match status" value="1"/>
</dbReference>
<comment type="caution">
    <text evidence="4">The sequence shown here is derived from an EMBL/GenBank/DDBJ whole genome shotgun (WGS) entry which is preliminary data.</text>
</comment>
<dbReference type="Gene3D" id="1.10.238.10">
    <property type="entry name" value="EF-hand"/>
    <property type="match status" value="1"/>
</dbReference>
<evidence type="ECO:0000313" key="5">
    <source>
        <dbReference type="Proteomes" id="UP000187209"/>
    </source>
</evidence>
<feature type="domain" description="EF-hand" evidence="3">
    <location>
        <begin position="417"/>
        <end position="452"/>
    </location>
</feature>
<dbReference type="SUPFAM" id="SSF47473">
    <property type="entry name" value="EF-hand"/>
    <property type="match status" value="1"/>
</dbReference>
<name>A0A1R2CVQ4_9CILI</name>
<dbReference type="SMART" id="SM00054">
    <property type="entry name" value="EFh"/>
    <property type="match status" value="1"/>
</dbReference>
<proteinExistence type="predicted"/>
<evidence type="ECO:0000256" key="2">
    <source>
        <dbReference type="SAM" id="Coils"/>
    </source>
</evidence>
<evidence type="ECO:0000256" key="1">
    <source>
        <dbReference type="ARBA" id="ARBA00022837"/>
    </source>
</evidence>